<protein>
    <submittedName>
        <fullName evidence="2">Mobilization protein</fullName>
    </submittedName>
</protein>
<reference evidence="2 3" key="1">
    <citation type="journal article" date="2017" name="BMC Genomics">
        <title>Comparative genomic and phylogenomic analyses of the Bifidobacteriaceae family.</title>
        <authorList>
            <person name="Lugli G.A."/>
            <person name="Milani C."/>
            <person name="Turroni F."/>
            <person name="Duranti S."/>
            <person name="Mancabelli L."/>
            <person name="Mangifesta M."/>
            <person name="Ferrario C."/>
            <person name="Modesto M."/>
            <person name="Mattarelli P."/>
            <person name="Jiri K."/>
            <person name="van Sinderen D."/>
            <person name="Ventura M."/>
        </authorList>
    </citation>
    <scope>NUCLEOTIDE SEQUENCE [LARGE SCALE GENOMIC DNA]</scope>
    <source>
        <strain evidence="2 3">DSM 28807</strain>
    </source>
</reference>
<evidence type="ECO:0000256" key="1">
    <source>
        <dbReference type="SAM" id="MobiDB-lite"/>
    </source>
</evidence>
<dbReference type="OrthoDB" id="3235960at2"/>
<feature type="compositionally biased region" description="Low complexity" evidence="1">
    <location>
        <begin position="150"/>
        <end position="161"/>
    </location>
</feature>
<organism evidence="2 3">
    <name type="scientific">Bifidobacterium lemurum</name>
    <dbReference type="NCBI Taxonomy" id="1603886"/>
    <lineage>
        <taxon>Bacteria</taxon>
        <taxon>Bacillati</taxon>
        <taxon>Actinomycetota</taxon>
        <taxon>Actinomycetes</taxon>
        <taxon>Bifidobacteriales</taxon>
        <taxon>Bifidobacteriaceae</taxon>
        <taxon>Bifidobacterium</taxon>
    </lineage>
</organism>
<dbReference type="RefSeq" id="WP_072727090.1">
    <property type="nucleotide sequence ID" value="NZ_BDIS01000035.1"/>
</dbReference>
<feature type="compositionally biased region" description="Basic and acidic residues" evidence="1">
    <location>
        <begin position="189"/>
        <end position="220"/>
    </location>
</feature>
<keyword evidence="3" id="KW-1185">Reference proteome</keyword>
<dbReference type="EMBL" id="MWWX01000013">
    <property type="protein sequence ID" value="OZG60715.1"/>
    <property type="molecule type" value="Genomic_DNA"/>
</dbReference>
<comment type="caution">
    <text evidence="2">The sequence shown here is derived from an EMBL/GenBank/DDBJ whole genome shotgun (WGS) entry which is preliminary data.</text>
</comment>
<name>A0A261FP03_9BIFI</name>
<dbReference type="InterPro" id="IPR024234">
    <property type="entry name" value="DUF3801"/>
</dbReference>
<dbReference type="Pfam" id="PF12687">
    <property type="entry name" value="DUF3801"/>
    <property type="match status" value="1"/>
</dbReference>
<proteinExistence type="predicted"/>
<sequence>MAIEEMVESQVKDIGIRIIESGASLIVRVGADSAKGFAAAGWRIVTGGAGMITDAIRHQMETGKVSEARLQSMGKDVHDILLPDESLKEVTKSLRKAGITYSVETTGQGSYYLHFQGKDQDHLLHAVNRAFEQVGLTLTTEMTTPDRSITATAPSETTAPERGLPEKQVDKQSSEPEHRAESQPTGRQSESRPDKSKLGKKTRADALKLLDERAAAHLEAAKQQPARTLKPAKKHNR</sequence>
<dbReference type="Proteomes" id="UP000216352">
    <property type="component" value="Unassembled WGS sequence"/>
</dbReference>
<accession>A0A261FP03</accession>
<evidence type="ECO:0000313" key="2">
    <source>
        <dbReference type="EMBL" id="OZG60715.1"/>
    </source>
</evidence>
<gene>
    <name evidence="2" type="ORF">BLEM_1684</name>
</gene>
<dbReference type="AlphaFoldDB" id="A0A261FP03"/>
<evidence type="ECO:0000313" key="3">
    <source>
        <dbReference type="Proteomes" id="UP000216352"/>
    </source>
</evidence>
<feature type="compositionally biased region" description="Basic and acidic residues" evidence="1">
    <location>
        <begin position="163"/>
        <end position="181"/>
    </location>
</feature>
<feature type="region of interest" description="Disordered" evidence="1">
    <location>
        <begin position="142"/>
        <end position="237"/>
    </location>
</feature>
<dbReference type="STRING" id="1603886.GCA_001895165_02256"/>